<dbReference type="EMBL" id="LR721787">
    <property type="protein sequence ID" value="VVW81393.1"/>
    <property type="molecule type" value="Genomic_DNA"/>
</dbReference>
<feature type="domain" description="Expansin-like CBD" evidence="1">
    <location>
        <begin position="1"/>
        <end position="61"/>
    </location>
</feature>
<dbReference type="PROSITE" id="PS50843">
    <property type="entry name" value="EXPANSIN_CBD"/>
    <property type="match status" value="1"/>
</dbReference>
<evidence type="ECO:0000259" key="1">
    <source>
        <dbReference type="PROSITE" id="PS50843"/>
    </source>
</evidence>
<sequence>MGSPNWTFMTRNHGAVWEANRVPYGPLQFRFVVTGGYDGKWIWAKQSVLPANWRPGSVYDSGVQIHDIAQEGCPQCDDSNWK</sequence>
<reference evidence="2" key="1">
    <citation type="submission" date="2019-09" db="EMBL/GenBank/DDBJ databases">
        <authorList>
            <person name="Zhang L."/>
        </authorList>
    </citation>
    <scope>NUCLEOTIDE SEQUENCE</scope>
</reference>
<name>A0A5K1H884_9MAGN</name>
<proteinExistence type="predicted"/>
<dbReference type="Gene3D" id="2.60.40.760">
    <property type="entry name" value="Expansin, cellulose-binding-like domain"/>
    <property type="match status" value="1"/>
</dbReference>
<dbReference type="PANTHER" id="PTHR31692:SF4">
    <property type="entry name" value="EXPANSIN-LIKE A1-RELATED"/>
    <property type="match status" value="1"/>
</dbReference>
<gene>
    <name evidence="2" type="ORF">NYM_LOCUS28208</name>
</gene>
<accession>A0A5K1H884</accession>
<evidence type="ECO:0000313" key="2">
    <source>
        <dbReference type="EMBL" id="VVW81393.1"/>
    </source>
</evidence>
<protein>
    <recommendedName>
        <fullName evidence="1">Expansin-like CBD domain-containing protein</fullName>
    </recommendedName>
</protein>
<dbReference type="SUPFAM" id="SSF49590">
    <property type="entry name" value="PHL pollen allergen"/>
    <property type="match status" value="1"/>
</dbReference>
<dbReference type="InterPro" id="IPR036749">
    <property type="entry name" value="Expansin_CBD_sf"/>
</dbReference>
<dbReference type="InterPro" id="IPR007117">
    <property type="entry name" value="Expansin_CBD"/>
</dbReference>
<organism evidence="2">
    <name type="scientific">Nymphaea colorata</name>
    <name type="common">pocket water lily</name>
    <dbReference type="NCBI Taxonomy" id="210225"/>
    <lineage>
        <taxon>Eukaryota</taxon>
        <taxon>Viridiplantae</taxon>
        <taxon>Streptophyta</taxon>
        <taxon>Embryophyta</taxon>
        <taxon>Tracheophyta</taxon>
        <taxon>Spermatophyta</taxon>
        <taxon>Magnoliopsida</taxon>
        <taxon>Nymphaeales</taxon>
        <taxon>Nymphaeaceae</taxon>
        <taxon>Nymphaea</taxon>
    </lineage>
</organism>
<dbReference type="Pfam" id="PF01357">
    <property type="entry name" value="Expansin_C"/>
    <property type="match status" value="1"/>
</dbReference>
<dbReference type="AlphaFoldDB" id="A0A5K1H884"/>
<dbReference type="PANTHER" id="PTHR31692">
    <property type="entry name" value="EXPANSIN-B3"/>
    <property type="match status" value="1"/>
</dbReference>